<comment type="caution">
    <text evidence="2">The sequence shown here is derived from an EMBL/GenBank/DDBJ whole genome shotgun (WGS) entry which is preliminary data.</text>
</comment>
<evidence type="ECO:0000256" key="1">
    <source>
        <dbReference type="SAM" id="SignalP"/>
    </source>
</evidence>
<reference evidence="2 3" key="1">
    <citation type="submission" date="2020-07" db="EMBL/GenBank/DDBJ databases">
        <title>Roseicoccus Jingziensis gen. nov., sp. nov., isolated from coastal seawater.</title>
        <authorList>
            <person name="Feng X."/>
        </authorList>
    </citation>
    <scope>NUCLEOTIDE SEQUENCE [LARGE SCALE GENOMIC DNA]</scope>
    <source>
        <strain evidence="2 3">N1E253</strain>
    </source>
</reference>
<sequence>MMKICTVITSALLFAIAPMAPAADANAKARLMHANGSHDDVIILLYKNETFRYKMNERDLNRVDVRMNKLDGVYFYTPPIFKEAMELYQARKYAEAKVKFQACAKAFRAIDTAPGNFATLAGFYSLECSRRQFKLDELNNEQGQFMSKALVRENQIQQLEVNAFWEAVRLKSWERLDRLAQAWSKRKVSGSQRAQISYCHGLALEQLAKKDPKRMSEALNTYNRVLSADFTASMELVIEAANNTLRIYATDPEVKLAMDLWQTEDENKSKGGYQRLLEANALVKLYEQAGFDAMKPLTPEYKKFLQYESKPAGS</sequence>
<dbReference type="Proteomes" id="UP000557872">
    <property type="component" value="Unassembled WGS sequence"/>
</dbReference>
<name>A0A851GJC7_9BACT</name>
<keyword evidence="1" id="KW-0732">Signal</keyword>
<dbReference type="EMBL" id="JACBAZ010000008">
    <property type="protein sequence ID" value="NWK57102.1"/>
    <property type="molecule type" value="Genomic_DNA"/>
</dbReference>
<evidence type="ECO:0000313" key="3">
    <source>
        <dbReference type="Proteomes" id="UP000557872"/>
    </source>
</evidence>
<protein>
    <submittedName>
        <fullName evidence="2">Uncharacterized protein</fullName>
    </submittedName>
</protein>
<proteinExistence type="predicted"/>
<feature type="signal peptide" evidence="1">
    <location>
        <begin position="1"/>
        <end position="22"/>
    </location>
</feature>
<organism evidence="2 3">
    <name type="scientific">Oceaniferula marina</name>
    <dbReference type="NCBI Taxonomy" id="2748318"/>
    <lineage>
        <taxon>Bacteria</taxon>
        <taxon>Pseudomonadati</taxon>
        <taxon>Verrucomicrobiota</taxon>
        <taxon>Verrucomicrobiia</taxon>
        <taxon>Verrucomicrobiales</taxon>
        <taxon>Verrucomicrobiaceae</taxon>
        <taxon>Oceaniferula</taxon>
    </lineage>
</organism>
<keyword evidence="3" id="KW-1185">Reference proteome</keyword>
<dbReference type="AlphaFoldDB" id="A0A851GJC7"/>
<accession>A0A851GJC7</accession>
<feature type="chain" id="PRO_5032898379" evidence="1">
    <location>
        <begin position="23"/>
        <end position="314"/>
    </location>
</feature>
<dbReference type="RefSeq" id="WP_178933935.1">
    <property type="nucleotide sequence ID" value="NZ_JACBAZ010000008.1"/>
</dbReference>
<gene>
    <name evidence="2" type="ORF">HW115_15880</name>
</gene>
<evidence type="ECO:0000313" key="2">
    <source>
        <dbReference type="EMBL" id="NWK57102.1"/>
    </source>
</evidence>